<evidence type="ECO:0000313" key="2">
    <source>
        <dbReference type="EMBL" id="OWF50900.1"/>
    </source>
</evidence>
<comment type="caution">
    <text evidence="2">The sequence shown here is derived from an EMBL/GenBank/DDBJ whole genome shotgun (WGS) entry which is preliminary data.</text>
</comment>
<name>A0A210QQ77_MIZYE</name>
<feature type="compositionally biased region" description="Basic and acidic residues" evidence="1">
    <location>
        <begin position="471"/>
        <end position="482"/>
    </location>
</feature>
<sequence>MSLWCSGTGMSRLSATRKRQVTNRDFNFVQDWNAGSSDGRSTDNHDTFSAKVTPRAQYIISSSKPSPAHGNHHIPELSDLISSSPIPVVIQSPPARAIPSKQASIGEDDDDEEELADEEDEEEEMAEEEESGRDGDASMVDSTMAVKDDGESESDSFVVEATIQHAQEEDVNGTLYRSRKETTQRIRYSTSDREVSGGVYSEHSETGTIDSRADESEREKDGRQKAVHHDEELEEEEEEQVDRHEKLNISSMHVEKEKNNDLSSRTRRSSAKDNKEEEEGIEDTRLKKLDRKSSSLEEKSLNNRSSRKLRARSRGNDPEDNMNVQTSSGVLHSAGLPNESEQRNRVIEADSDDCTDRSSSQNQRNDRNQRNRSKIQTNRSGGHHIETVFHNETRESDDGDENEKPLHKNRPSLNNRENVRNSVSKSPKQAKNLNKSRSADKEQQNQTFERRKTRSGKKERLTRHSSMEQNDSDKDVSETHDSDLEEEETAGKRRGSLSESRTKVPQEGDTDEEEIMEEIGDEDMEEDVTQDQMLRDEISQEETAASIMIQSTIQDTPITTKSHKKLKRSLVNKINNDNEKEDNDDINVGSPAKPVPPPLKQKKISFSSGTKKSDEKKRKEPGKR</sequence>
<gene>
    <name evidence="2" type="ORF">KP79_PYT00803</name>
</gene>
<feature type="compositionally biased region" description="Basic and acidic residues" evidence="1">
    <location>
        <begin position="211"/>
        <end position="231"/>
    </location>
</feature>
<reference evidence="2 3" key="1">
    <citation type="journal article" date="2017" name="Nat. Ecol. Evol.">
        <title>Scallop genome provides insights into evolution of bilaterian karyotype and development.</title>
        <authorList>
            <person name="Wang S."/>
            <person name="Zhang J."/>
            <person name="Jiao W."/>
            <person name="Li J."/>
            <person name="Xun X."/>
            <person name="Sun Y."/>
            <person name="Guo X."/>
            <person name="Huan P."/>
            <person name="Dong B."/>
            <person name="Zhang L."/>
            <person name="Hu X."/>
            <person name="Sun X."/>
            <person name="Wang J."/>
            <person name="Zhao C."/>
            <person name="Wang Y."/>
            <person name="Wang D."/>
            <person name="Huang X."/>
            <person name="Wang R."/>
            <person name="Lv J."/>
            <person name="Li Y."/>
            <person name="Zhang Z."/>
            <person name="Liu B."/>
            <person name="Lu W."/>
            <person name="Hui Y."/>
            <person name="Liang J."/>
            <person name="Zhou Z."/>
            <person name="Hou R."/>
            <person name="Li X."/>
            <person name="Liu Y."/>
            <person name="Li H."/>
            <person name="Ning X."/>
            <person name="Lin Y."/>
            <person name="Zhao L."/>
            <person name="Xing Q."/>
            <person name="Dou J."/>
            <person name="Li Y."/>
            <person name="Mao J."/>
            <person name="Guo H."/>
            <person name="Dou H."/>
            <person name="Li T."/>
            <person name="Mu C."/>
            <person name="Jiang W."/>
            <person name="Fu Q."/>
            <person name="Fu X."/>
            <person name="Miao Y."/>
            <person name="Liu J."/>
            <person name="Yu Q."/>
            <person name="Li R."/>
            <person name="Liao H."/>
            <person name="Li X."/>
            <person name="Kong Y."/>
            <person name="Jiang Z."/>
            <person name="Chourrout D."/>
            <person name="Li R."/>
            <person name="Bao Z."/>
        </authorList>
    </citation>
    <scope>NUCLEOTIDE SEQUENCE [LARGE SCALE GENOMIC DNA]</scope>
    <source>
        <strain evidence="2 3">PY_sf001</strain>
    </source>
</reference>
<evidence type="ECO:0000256" key="1">
    <source>
        <dbReference type="SAM" id="MobiDB-lite"/>
    </source>
</evidence>
<feature type="region of interest" description="Disordered" evidence="1">
    <location>
        <begin position="91"/>
        <end position="624"/>
    </location>
</feature>
<feature type="compositionally biased region" description="Basic and acidic residues" evidence="1">
    <location>
        <begin position="282"/>
        <end position="301"/>
    </location>
</feature>
<dbReference type="AlphaFoldDB" id="A0A210QQ77"/>
<dbReference type="Proteomes" id="UP000242188">
    <property type="component" value="Unassembled WGS sequence"/>
</dbReference>
<feature type="compositionally biased region" description="Polar residues" evidence="1">
    <location>
        <begin position="411"/>
        <end position="436"/>
    </location>
</feature>
<feature type="compositionally biased region" description="Basic and acidic residues" evidence="1">
    <location>
        <begin position="241"/>
        <end position="260"/>
    </location>
</feature>
<protein>
    <submittedName>
        <fullName evidence="2">Uncharacterized protein</fullName>
    </submittedName>
</protein>
<feature type="compositionally biased region" description="Polar residues" evidence="1">
    <location>
        <begin position="548"/>
        <end position="560"/>
    </location>
</feature>
<feature type="compositionally biased region" description="Basic residues" evidence="1">
    <location>
        <begin position="561"/>
        <end position="570"/>
    </location>
</feature>
<feature type="compositionally biased region" description="Acidic residues" evidence="1">
    <location>
        <begin position="508"/>
        <end position="529"/>
    </location>
</feature>
<proteinExistence type="predicted"/>
<evidence type="ECO:0000313" key="3">
    <source>
        <dbReference type="Proteomes" id="UP000242188"/>
    </source>
</evidence>
<feature type="compositionally biased region" description="Basic residues" evidence="1">
    <location>
        <begin position="451"/>
        <end position="463"/>
    </location>
</feature>
<keyword evidence="3" id="KW-1185">Reference proteome</keyword>
<organism evidence="2 3">
    <name type="scientific">Mizuhopecten yessoensis</name>
    <name type="common">Japanese scallop</name>
    <name type="synonym">Patinopecten yessoensis</name>
    <dbReference type="NCBI Taxonomy" id="6573"/>
    <lineage>
        <taxon>Eukaryota</taxon>
        <taxon>Metazoa</taxon>
        <taxon>Spiralia</taxon>
        <taxon>Lophotrochozoa</taxon>
        <taxon>Mollusca</taxon>
        <taxon>Bivalvia</taxon>
        <taxon>Autobranchia</taxon>
        <taxon>Pteriomorphia</taxon>
        <taxon>Pectinida</taxon>
        <taxon>Pectinoidea</taxon>
        <taxon>Pectinidae</taxon>
        <taxon>Mizuhopecten</taxon>
    </lineage>
</organism>
<feature type="compositionally biased region" description="Basic and acidic residues" evidence="1">
    <location>
        <begin position="383"/>
        <end position="406"/>
    </location>
</feature>
<dbReference type="OrthoDB" id="10656889at2759"/>
<feature type="compositionally biased region" description="Acidic residues" evidence="1">
    <location>
        <begin position="106"/>
        <end position="131"/>
    </location>
</feature>
<dbReference type="EMBL" id="NEDP02002419">
    <property type="protein sequence ID" value="OWF50900.1"/>
    <property type="molecule type" value="Genomic_DNA"/>
</dbReference>
<feature type="compositionally biased region" description="Basic and acidic residues" evidence="1">
    <location>
        <begin position="611"/>
        <end position="624"/>
    </location>
</feature>
<feature type="compositionally biased region" description="Basic and acidic residues" evidence="1">
    <location>
        <begin position="178"/>
        <end position="195"/>
    </location>
</feature>
<accession>A0A210QQ77</accession>